<dbReference type="OrthoDB" id="183337at2157"/>
<evidence type="ECO:0000313" key="3">
    <source>
        <dbReference type="Proteomes" id="UP000011602"/>
    </source>
</evidence>
<name>L9XHT7_9EURY</name>
<gene>
    <name evidence="2" type="ORF">C493_02598</name>
</gene>
<dbReference type="RefSeq" id="WP_007257830.1">
    <property type="nucleotide sequence ID" value="NZ_AOHZ01000014.1"/>
</dbReference>
<evidence type="ECO:0000259" key="1">
    <source>
        <dbReference type="Pfam" id="PF12680"/>
    </source>
</evidence>
<dbReference type="AlphaFoldDB" id="L9XHT7"/>
<dbReference type="EMBL" id="AOHZ01000014">
    <property type="protein sequence ID" value="ELY61167.1"/>
    <property type="molecule type" value="Genomic_DNA"/>
</dbReference>
<proteinExistence type="predicted"/>
<organism evidence="2 3">
    <name type="scientific">Natronolimnohabitans innermongolicus JCM 12255</name>
    <dbReference type="NCBI Taxonomy" id="1227499"/>
    <lineage>
        <taxon>Archaea</taxon>
        <taxon>Methanobacteriati</taxon>
        <taxon>Methanobacteriota</taxon>
        <taxon>Stenosarchaea group</taxon>
        <taxon>Halobacteria</taxon>
        <taxon>Halobacteriales</taxon>
        <taxon>Natrialbaceae</taxon>
        <taxon>Natronolimnohabitans</taxon>
    </lineage>
</organism>
<dbReference type="Proteomes" id="UP000011602">
    <property type="component" value="Unassembled WGS sequence"/>
</dbReference>
<reference evidence="2 3" key="1">
    <citation type="journal article" date="2014" name="PLoS Genet.">
        <title>Phylogenetically driven sequencing of extremely halophilic archaea reveals strategies for static and dynamic osmo-response.</title>
        <authorList>
            <person name="Becker E.A."/>
            <person name="Seitzer P.M."/>
            <person name="Tritt A."/>
            <person name="Larsen D."/>
            <person name="Krusor M."/>
            <person name="Yao A.I."/>
            <person name="Wu D."/>
            <person name="Madern D."/>
            <person name="Eisen J.A."/>
            <person name="Darling A.E."/>
            <person name="Facciotti M.T."/>
        </authorList>
    </citation>
    <scope>NUCLEOTIDE SEQUENCE [LARGE SCALE GENOMIC DNA]</scope>
    <source>
        <strain evidence="2 3">JCM 12255</strain>
    </source>
</reference>
<dbReference type="eggNOG" id="arCOG06513">
    <property type="taxonomic scope" value="Archaea"/>
</dbReference>
<dbReference type="InterPro" id="IPR032710">
    <property type="entry name" value="NTF2-like_dom_sf"/>
</dbReference>
<keyword evidence="3" id="KW-1185">Reference proteome</keyword>
<evidence type="ECO:0000313" key="2">
    <source>
        <dbReference type="EMBL" id="ELY61167.1"/>
    </source>
</evidence>
<dbReference type="Gene3D" id="3.10.450.50">
    <property type="match status" value="1"/>
</dbReference>
<dbReference type="Pfam" id="PF12680">
    <property type="entry name" value="SnoaL_2"/>
    <property type="match status" value="1"/>
</dbReference>
<comment type="caution">
    <text evidence="2">The sequence shown here is derived from an EMBL/GenBank/DDBJ whole genome shotgun (WGS) entry which is preliminary data.</text>
</comment>
<feature type="domain" description="SnoaL-like" evidence="1">
    <location>
        <begin position="11"/>
        <end position="115"/>
    </location>
</feature>
<dbReference type="SUPFAM" id="SSF54427">
    <property type="entry name" value="NTF2-like"/>
    <property type="match status" value="1"/>
</dbReference>
<sequence length="135" mass="14466">MAPRELLVEFYAGFNAYVTGGDPDAVRSLLADEVGLTATGSDPDQPERTATGVDAVLDGIGGSIRDETDHLQAVPDEFTAIDETVAVSGAYVGTVGDEHVDIPFVHVYELEGETIQHCWAYIDTTLDGVRERITP</sequence>
<dbReference type="STRING" id="1227499.C493_02598"/>
<dbReference type="InterPro" id="IPR037401">
    <property type="entry name" value="SnoaL-like"/>
</dbReference>
<accession>L9XHT7</accession>
<protein>
    <recommendedName>
        <fullName evidence="1">SnoaL-like domain-containing protein</fullName>
    </recommendedName>
</protein>